<sequence>MVMEGDPIKVLLKEKGSEYFEILTFFFELKKSNKNLSVFNFVSFLKTFLINFGAKLFFLAFSNLPIFTLRKITRNPLVKSAFCHPISNDLKLIKKLYLLFC</sequence>
<gene>
    <name evidence="2" type="ORF">BpHYR1_043436</name>
</gene>
<reference evidence="2 3" key="1">
    <citation type="journal article" date="2018" name="Sci. Rep.">
        <title>Genomic signatures of local adaptation to the degree of environmental predictability in rotifers.</title>
        <authorList>
            <person name="Franch-Gras L."/>
            <person name="Hahn C."/>
            <person name="Garcia-Roger E.M."/>
            <person name="Carmona M.J."/>
            <person name="Serra M."/>
            <person name="Gomez A."/>
        </authorList>
    </citation>
    <scope>NUCLEOTIDE SEQUENCE [LARGE SCALE GENOMIC DNA]</scope>
    <source>
        <strain evidence="2">HYR1</strain>
    </source>
</reference>
<name>A0A3M7S5X9_BRAPC</name>
<feature type="transmembrane region" description="Helical" evidence="1">
    <location>
        <begin position="48"/>
        <end position="69"/>
    </location>
</feature>
<evidence type="ECO:0000313" key="2">
    <source>
        <dbReference type="EMBL" id="RNA31171.1"/>
    </source>
</evidence>
<evidence type="ECO:0000256" key="1">
    <source>
        <dbReference type="SAM" id="Phobius"/>
    </source>
</evidence>
<comment type="caution">
    <text evidence="2">The sequence shown here is derived from an EMBL/GenBank/DDBJ whole genome shotgun (WGS) entry which is preliminary data.</text>
</comment>
<keyword evidence="1" id="KW-1133">Transmembrane helix</keyword>
<dbReference type="AlphaFoldDB" id="A0A3M7S5X9"/>
<accession>A0A3M7S5X9</accession>
<keyword evidence="1" id="KW-0472">Membrane</keyword>
<keyword evidence="1" id="KW-0812">Transmembrane</keyword>
<proteinExistence type="predicted"/>
<organism evidence="2 3">
    <name type="scientific">Brachionus plicatilis</name>
    <name type="common">Marine rotifer</name>
    <name type="synonym">Brachionus muelleri</name>
    <dbReference type="NCBI Taxonomy" id="10195"/>
    <lineage>
        <taxon>Eukaryota</taxon>
        <taxon>Metazoa</taxon>
        <taxon>Spiralia</taxon>
        <taxon>Gnathifera</taxon>
        <taxon>Rotifera</taxon>
        <taxon>Eurotatoria</taxon>
        <taxon>Monogononta</taxon>
        <taxon>Pseudotrocha</taxon>
        <taxon>Ploima</taxon>
        <taxon>Brachionidae</taxon>
        <taxon>Brachionus</taxon>
    </lineage>
</organism>
<dbReference type="EMBL" id="REGN01001976">
    <property type="protein sequence ID" value="RNA31171.1"/>
    <property type="molecule type" value="Genomic_DNA"/>
</dbReference>
<protein>
    <submittedName>
        <fullName evidence="2">Uncharacterized protein</fullName>
    </submittedName>
</protein>
<keyword evidence="3" id="KW-1185">Reference proteome</keyword>
<dbReference type="Proteomes" id="UP000276133">
    <property type="component" value="Unassembled WGS sequence"/>
</dbReference>
<evidence type="ECO:0000313" key="3">
    <source>
        <dbReference type="Proteomes" id="UP000276133"/>
    </source>
</evidence>